<dbReference type="InterPro" id="IPR019673">
    <property type="entry name" value="Spore_germination_GerPC"/>
</dbReference>
<reference evidence="3 4" key="1">
    <citation type="submission" date="2023-02" db="EMBL/GenBank/DDBJ databases">
        <title>Complete genome sequence of Priestia aryabhattai G5MAi6, a methanol-tolerant strain isolated from tap water in Hong Kong.</title>
        <authorList>
            <person name="Leung K.M."/>
            <person name="Lai G.K.K."/>
            <person name="Griffin S.D.J."/>
        </authorList>
    </citation>
    <scope>NUCLEOTIDE SEQUENCE [LARGE SCALE GENOMIC DNA]</scope>
    <source>
        <strain evidence="3 4">G5MAi6</strain>
    </source>
</reference>
<gene>
    <name evidence="3" type="primary">gerPC</name>
    <name evidence="3" type="ORF">PWO00_03355</name>
</gene>
<organism evidence="3 4">
    <name type="scientific">Priestia aryabhattai</name>
    <name type="common">Bacillus aryabhattai</name>
    <dbReference type="NCBI Taxonomy" id="412384"/>
    <lineage>
        <taxon>Bacteria</taxon>
        <taxon>Bacillati</taxon>
        <taxon>Bacillota</taxon>
        <taxon>Bacilli</taxon>
        <taxon>Bacillales</taxon>
        <taxon>Bacillaceae</taxon>
        <taxon>Priestia</taxon>
    </lineage>
</organism>
<evidence type="ECO:0000256" key="1">
    <source>
        <dbReference type="SAM" id="Coils"/>
    </source>
</evidence>
<dbReference type="EMBL" id="CP118718">
    <property type="protein sequence ID" value="WEA45011.1"/>
    <property type="molecule type" value="Genomic_DNA"/>
</dbReference>
<accession>A0ABD7WXC1</accession>
<feature type="compositionally biased region" description="Low complexity" evidence="2">
    <location>
        <begin position="99"/>
        <end position="114"/>
    </location>
</feature>
<dbReference type="RefSeq" id="WP_275036760.1">
    <property type="nucleotide sequence ID" value="NZ_CP118718.1"/>
</dbReference>
<evidence type="ECO:0000256" key="2">
    <source>
        <dbReference type="SAM" id="MobiDB-lite"/>
    </source>
</evidence>
<dbReference type="Proteomes" id="UP001220217">
    <property type="component" value="Chromosome"/>
</dbReference>
<evidence type="ECO:0000313" key="3">
    <source>
        <dbReference type="EMBL" id="WEA45011.1"/>
    </source>
</evidence>
<dbReference type="Pfam" id="PF10737">
    <property type="entry name" value="GerPC"/>
    <property type="match status" value="2"/>
</dbReference>
<dbReference type="AlphaFoldDB" id="A0ABD7WXC1"/>
<sequence>MDNINYIQQVHQYVQQMSSYIQQQEGRIAQLEKNVQELQKKIKELGEQPPIKIDKIEYKFEQLKIDSLDGTLNIGLNPLTPDNLEDIIINEKPEVTFSQGAQPQGQPPQGEQPGQPGGPGPQNPSLKPLNRQLEKQWVSDIHETILAELNQYGFSMVQHVLDERSMMIDESYYEFILEDIKKQLQQRITFYIQQVQPEEMERNFEQIKPQIIGKLYEDMKKGIDAFLTYLPESLKKGGPPS</sequence>
<proteinExistence type="predicted"/>
<feature type="coiled-coil region" evidence="1">
    <location>
        <begin position="14"/>
        <end position="48"/>
    </location>
</feature>
<keyword evidence="1" id="KW-0175">Coiled coil</keyword>
<name>A0ABD7WXC1_PRIAR</name>
<feature type="region of interest" description="Disordered" evidence="2">
    <location>
        <begin position="97"/>
        <end position="128"/>
    </location>
</feature>
<protein>
    <submittedName>
        <fullName evidence="3">Spore germination protein GerPC</fullName>
    </submittedName>
</protein>
<evidence type="ECO:0000313" key="4">
    <source>
        <dbReference type="Proteomes" id="UP001220217"/>
    </source>
</evidence>